<dbReference type="CDD" id="cd00082">
    <property type="entry name" value="HisKA"/>
    <property type="match status" value="1"/>
</dbReference>
<dbReference type="SUPFAM" id="SSF55785">
    <property type="entry name" value="PYP-like sensor domain (PAS domain)"/>
    <property type="match status" value="1"/>
</dbReference>
<dbReference type="SMART" id="SM00387">
    <property type="entry name" value="HATPase_c"/>
    <property type="match status" value="1"/>
</dbReference>
<evidence type="ECO:0000256" key="5">
    <source>
        <dbReference type="ARBA" id="ARBA00022777"/>
    </source>
</evidence>
<dbReference type="EMBL" id="JACFXV010000065">
    <property type="protein sequence ID" value="MBA5779049.1"/>
    <property type="molecule type" value="Genomic_DNA"/>
</dbReference>
<feature type="transmembrane region" description="Helical" evidence="6">
    <location>
        <begin position="136"/>
        <end position="158"/>
    </location>
</feature>
<dbReference type="SUPFAM" id="SSF47384">
    <property type="entry name" value="Homodimeric domain of signal transducing histidine kinase"/>
    <property type="match status" value="1"/>
</dbReference>
<keyword evidence="6" id="KW-1133">Transmembrane helix</keyword>
<dbReference type="Proteomes" id="UP000541109">
    <property type="component" value="Unassembled WGS sequence"/>
</dbReference>
<dbReference type="Gene3D" id="1.10.287.130">
    <property type="match status" value="1"/>
</dbReference>
<dbReference type="PANTHER" id="PTHR43047:SF63">
    <property type="entry name" value="HISTIDINE KINASE"/>
    <property type="match status" value="1"/>
</dbReference>
<sequence>MRSSVPLGPVVRVLDGLVHPNVANDRREFARHRAFILTGLTSGVLALSVLPLALALVGPITLPLILVAAWLAAQIPVAMLLSRSGSLAGAHLASALLFAAFIGGVAALTGGTHSFAIVWLAIAPLEAALSGSRKVIAVVALAAATIIVLLGLAPFAAVPQFSFAQGGAPGFGLEGISSVAALAYAGLLALRVDWDQRQGRALLDEGEAKYRLLAENVHDVITLHEPDGSVLFVSPSVEAALGLSRVKMLGRGLFQRVHVADRPAFLKAISDACGFAAPSTIEFRVQRGGGNSERPEYSWLEMNARCVEEKVPGIGGAVVAVLRDISERKIQDAALAEARELAEAASAAKTRFLANVSHELRTPLNAIIGFSDLLRHSPHLMQDQAKSLEYIDLIHDSGRHLLQVVNDILDMSKIETGNFELSVEPFDVGHCVESCRKMMAGAADKAGIALLSDISPSLGEFPADRRACKQIILNLLSNAVKFTHKDGRVLVSARLEREDLVIRVEDSGIGIAESDLKRLGMPFFQVNGGYNRSHEGTGLGLSVVKGLAELHGGKVTFDSRLGKGTAVTIRLPRPAGHTPAAAHAATSAMGAIPARRIA</sequence>
<feature type="domain" description="PAS" evidence="8">
    <location>
        <begin position="206"/>
        <end position="272"/>
    </location>
</feature>
<dbReference type="SMART" id="SM00091">
    <property type="entry name" value="PAS"/>
    <property type="match status" value="1"/>
</dbReference>
<dbReference type="InterPro" id="IPR003594">
    <property type="entry name" value="HATPase_dom"/>
</dbReference>
<feature type="transmembrane region" description="Helical" evidence="6">
    <location>
        <begin position="113"/>
        <end position="129"/>
    </location>
</feature>
<evidence type="ECO:0000313" key="9">
    <source>
        <dbReference type="EMBL" id="MBA5779049.1"/>
    </source>
</evidence>
<evidence type="ECO:0000256" key="4">
    <source>
        <dbReference type="ARBA" id="ARBA00022679"/>
    </source>
</evidence>
<dbReference type="NCBIfam" id="TIGR00229">
    <property type="entry name" value="sensory_box"/>
    <property type="match status" value="1"/>
</dbReference>
<evidence type="ECO:0000259" key="7">
    <source>
        <dbReference type="PROSITE" id="PS50109"/>
    </source>
</evidence>
<dbReference type="PROSITE" id="PS50112">
    <property type="entry name" value="PAS"/>
    <property type="match status" value="1"/>
</dbReference>
<dbReference type="GO" id="GO:0005886">
    <property type="term" value="C:plasma membrane"/>
    <property type="evidence" value="ECO:0007669"/>
    <property type="project" value="TreeGrafter"/>
</dbReference>
<feature type="transmembrane region" description="Helical" evidence="6">
    <location>
        <begin position="60"/>
        <end position="81"/>
    </location>
</feature>
<evidence type="ECO:0000256" key="6">
    <source>
        <dbReference type="SAM" id="Phobius"/>
    </source>
</evidence>
<accession>A0A839AKS5</accession>
<comment type="catalytic activity">
    <reaction evidence="1">
        <text>ATP + protein L-histidine = ADP + protein N-phospho-L-histidine.</text>
        <dbReference type="EC" id="2.7.13.3"/>
    </reaction>
</comment>
<dbReference type="SMART" id="SM00388">
    <property type="entry name" value="HisKA"/>
    <property type="match status" value="1"/>
</dbReference>
<feature type="transmembrane region" description="Helical" evidence="6">
    <location>
        <begin position="88"/>
        <end position="107"/>
    </location>
</feature>
<dbReference type="EC" id="2.7.13.3" evidence="2"/>
<evidence type="ECO:0000259" key="8">
    <source>
        <dbReference type="PROSITE" id="PS50112"/>
    </source>
</evidence>
<reference evidence="9 10" key="1">
    <citation type="submission" date="2020-07" db="EMBL/GenBank/DDBJ databases">
        <title>Stappia sp., F7233, whole genome shotgun sequencing project.</title>
        <authorList>
            <person name="Jiang S."/>
            <person name="Liu Z.W."/>
            <person name="Du Z.J."/>
        </authorList>
    </citation>
    <scope>NUCLEOTIDE SEQUENCE [LARGE SCALE GENOMIC DNA]</scope>
    <source>
        <strain evidence="9 10">F7233</strain>
    </source>
</reference>
<evidence type="ECO:0000313" key="10">
    <source>
        <dbReference type="Proteomes" id="UP000541109"/>
    </source>
</evidence>
<evidence type="ECO:0000256" key="3">
    <source>
        <dbReference type="ARBA" id="ARBA00022553"/>
    </source>
</evidence>
<dbReference type="InterPro" id="IPR003661">
    <property type="entry name" value="HisK_dim/P_dom"/>
</dbReference>
<feature type="domain" description="Histidine kinase" evidence="7">
    <location>
        <begin position="355"/>
        <end position="575"/>
    </location>
</feature>
<gene>
    <name evidence="9" type="ORF">H2509_18120</name>
</gene>
<dbReference type="Gene3D" id="3.30.565.10">
    <property type="entry name" value="Histidine kinase-like ATPase, C-terminal domain"/>
    <property type="match status" value="1"/>
</dbReference>
<dbReference type="InterPro" id="IPR000014">
    <property type="entry name" value="PAS"/>
</dbReference>
<protein>
    <recommendedName>
        <fullName evidence="2">histidine kinase</fullName>
        <ecNumber evidence="2">2.7.13.3</ecNumber>
    </recommendedName>
</protein>
<keyword evidence="10" id="KW-1185">Reference proteome</keyword>
<keyword evidence="6" id="KW-0812">Transmembrane</keyword>
<dbReference type="InterPro" id="IPR036890">
    <property type="entry name" value="HATPase_C_sf"/>
</dbReference>
<dbReference type="InterPro" id="IPR035965">
    <property type="entry name" value="PAS-like_dom_sf"/>
</dbReference>
<dbReference type="CDD" id="cd16922">
    <property type="entry name" value="HATPase_EvgS-ArcB-TorS-like"/>
    <property type="match status" value="1"/>
</dbReference>
<feature type="transmembrane region" description="Helical" evidence="6">
    <location>
        <begin position="34"/>
        <end position="54"/>
    </location>
</feature>
<name>A0A839AKS5_9HYPH</name>
<dbReference type="GO" id="GO:0000155">
    <property type="term" value="F:phosphorelay sensor kinase activity"/>
    <property type="evidence" value="ECO:0007669"/>
    <property type="project" value="InterPro"/>
</dbReference>
<dbReference type="Gene3D" id="3.30.450.20">
    <property type="entry name" value="PAS domain"/>
    <property type="match status" value="1"/>
</dbReference>
<evidence type="ECO:0000256" key="2">
    <source>
        <dbReference type="ARBA" id="ARBA00012438"/>
    </source>
</evidence>
<dbReference type="SUPFAM" id="SSF55874">
    <property type="entry name" value="ATPase domain of HSP90 chaperone/DNA topoisomerase II/histidine kinase"/>
    <property type="match status" value="1"/>
</dbReference>
<comment type="caution">
    <text evidence="9">The sequence shown here is derived from an EMBL/GenBank/DDBJ whole genome shotgun (WGS) entry which is preliminary data.</text>
</comment>
<dbReference type="InterPro" id="IPR004358">
    <property type="entry name" value="Sig_transdc_His_kin-like_C"/>
</dbReference>
<dbReference type="PRINTS" id="PR00344">
    <property type="entry name" value="BCTRLSENSOR"/>
</dbReference>
<dbReference type="PANTHER" id="PTHR43047">
    <property type="entry name" value="TWO-COMPONENT HISTIDINE PROTEIN KINASE"/>
    <property type="match status" value="1"/>
</dbReference>
<dbReference type="GO" id="GO:0009927">
    <property type="term" value="F:histidine phosphotransfer kinase activity"/>
    <property type="evidence" value="ECO:0007669"/>
    <property type="project" value="TreeGrafter"/>
</dbReference>
<keyword evidence="6" id="KW-0472">Membrane</keyword>
<dbReference type="InterPro" id="IPR036097">
    <property type="entry name" value="HisK_dim/P_sf"/>
</dbReference>
<keyword evidence="3" id="KW-0597">Phosphoprotein</keyword>
<evidence type="ECO:0000256" key="1">
    <source>
        <dbReference type="ARBA" id="ARBA00000085"/>
    </source>
</evidence>
<dbReference type="Pfam" id="PF02518">
    <property type="entry name" value="HATPase_c"/>
    <property type="match status" value="1"/>
</dbReference>
<feature type="transmembrane region" description="Helical" evidence="6">
    <location>
        <begin position="170"/>
        <end position="190"/>
    </location>
</feature>
<organism evidence="9 10">
    <name type="scientific">Stappia albiluteola</name>
    <dbReference type="NCBI Taxonomy" id="2758565"/>
    <lineage>
        <taxon>Bacteria</taxon>
        <taxon>Pseudomonadati</taxon>
        <taxon>Pseudomonadota</taxon>
        <taxon>Alphaproteobacteria</taxon>
        <taxon>Hyphomicrobiales</taxon>
        <taxon>Stappiaceae</taxon>
        <taxon>Stappia</taxon>
    </lineage>
</organism>
<keyword evidence="5" id="KW-0418">Kinase</keyword>
<dbReference type="PROSITE" id="PS50109">
    <property type="entry name" value="HIS_KIN"/>
    <property type="match status" value="1"/>
</dbReference>
<dbReference type="RefSeq" id="WP_182167878.1">
    <property type="nucleotide sequence ID" value="NZ_JACFXV010000065.1"/>
</dbReference>
<proteinExistence type="predicted"/>
<keyword evidence="4" id="KW-0808">Transferase</keyword>
<dbReference type="Pfam" id="PF00512">
    <property type="entry name" value="HisKA"/>
    <property type="match status" value="1"/>
</dbReference>
<dbReference type="AlphaFoldDB" id="A0A839AKS5"/>
<dbReference type="CDD" id="cd00130">
    <property type="entry name" value="PAS"/>
    <property type="match status" value="1"/>
</dbReference>
<dbReference type="InterPro" id="IPR005467">
    <property type="entry name" value="His_kinase_dom"/>
</dbReference>